<organism evidence="1">
    <name type="scientific">Peptoniphilus harei</name>
    <dbReference type="NCBI Taxonomy" id="54005"/>
    <lineage>
        <taxon>Bacteria</taxon>
        <taxon>Bacillati</taxon>
        <taxon>Bacillota</taxon>
        <taxon>Tissierellia</taxon>
        <taxon>Tissierellales</taxon>
        <taxon>Peptoniphilaceae</taxon>
        <taxon>Peptoniphilus</taxon>
    </lineage>
</organism>
<protein>
    <submittedName>
        <fullName evidence="1">Uncharacterized protein</fullName>
    </submittedName>
</protein>
<dbReference type="AlphaFoldDB" id="A0A133PK96"/>
<dbReference type="RefSeq" id="WP_060800570.1">
    <property type="nucleotide sequence ID" value="NZ_KQ957105.1"/>
</dbReference>
<gene>
    <name evidence="1" type="ORF">HMPREF3229_01581</name>
</gene>
<dbReference type="Proteomes" id="UP000070174">
    <property type="component" value="Unassembled WGS sequence"/>
</dbReference>
<dbReference type="PATRIC" id="fig|54005.3.peg.1543"/>
<evidence type="ECO:0000313" key="1">
    <source>
        <dbReference type="EMBL" id="KXA28949.1"/>
    </source>
</evidence>
<sequence>MMEHPELLVSAIIKRAVYDYKYCPNMRAEIRRFIKSEYFVSITDLDPDALLEELERQCKKM</sequence>
<reference evidence="1 2" key="1">
    <citation type="submission" date="2016-01" db="EMBL/GenBank/DDBJ databases">
        <authorList>
            <person name="Oliw E.H."/>
        </authorList>
    </citation>
    <scope>NUCLEOTIDE SEQUENCE [LARGE SCALE GENOMIC DNA]</scope>
    <source>
        <strain evidence="1 2">CMW7756A</strain>
    </source>
</reference>
<name>A0A133PK96_9FIRM</name>
<dbReference type="EMBL" id="LRQE01000039">
    <property type="protein sequence ID" value="KXA28949.1"/>
    <property type="molecule type" value="Genomic_DNA"/>
</dbReference>
<accession>A0A133PK96</accession>
<comment type="caution">
    <text evidence="1">The sequence shown here is derived from an EMBL/GenBank/DDBJ whole genome shotgun (WGS) entry which is preliminary data.</text>
</comment>
<evidence type="ECO:0000313" key="2">
    <source>
        <dbReference type="Proteomes" id="UP000070174"/>
    </source>
</evidence>
<proteinExistence type="predicted"/>